<dbReference type="Proteomes" id="UP001409291">
    <property type="component" value="Unassembled WGS sequence"/>
</dbReference>
<dbReference type="InterPro" id="IPR010982">
    <property type="entry name" value="Lambda_DNA-bd_dom_sf"/>
</dbReference>
<name>A0ABV0BXQ1_9SPHI</name>
<reference evidence="1 2" key="1">
    <citation type="submission" date="2024-04" db="EMBL/GenBank/DDBJ databases">
        <title>WGS of bacteria from Torrens River.</title>
        <authorList>
            <person name="Wyrsch E.R."/>
            <person name="Drigo B."/>
        </authorList>
    </citation>
    <scope>NUCLEOTIDE SEQUENCE [LARGE SCALE GENOMIC DNA]</scope>
    <source>
        <strain evidence="1 2">TWI391</strain>
    </source>
</reference>
<keyword evidence="2" id="KW-1185">Reference proteome</keyword>
<proteinExistence type="predicted"/>
<dbReference type="EMBL" id="JBDJNQ010000007">
    <property type="protein sequence ID" value="MEN5378768.1"/>
    <property type="molecule type" value="Genomic_DNA"/>
</dbReference>
<dbReference type="RefSeq" id="WP_346581679.1">
    <property type="nucleotide sequence ID" value="NZ_JBDJNQ010000007.1"/>
</dbReference>
<gene>
    <name evidence="1" type="ORF">ABE541_16005</name>
</gene>
<comment type="caution">
    <text evidence="1">The sequence shown here is derived from an EMBL/GenBank/DDBJ whole genome shotgun (WGS) entry which is preliminary data.</text>
</comment>
<evidence type="ECO:0008006" key="3">
    <source>
        <dbReference type="Google" id="ProtNLM"/>
    </source>
</evidence>
<evidence type="ECO:0000313" key="2">
    <source>
        <dbReference type="Proteomes" id="UP001409291"/>
    </source>
</evidence>
<dbReference type="Gene3D" id="1.10.260.40">
    <property type="entry name" value="lambda repressor-like DNA-binding domains"/>
    <property type="match status" value="1"/>
</dbReference>
<sequence>MTDINTRSKRITSPEFRTFLGKTLKEKRDLLGYTLDDVNFITKIPVKTIISIEKGLAINIDYYVEYSIAVLYDFAQLSTAGIDAKPQIELSKEDKKRTKLTSKVRLHIILKDFLEKGKTVDQILIELVKQEADLNGEITSIEIAGIMQNFIKDKTIRVLGKSGNKNIYVLYNTK</sequence>
<evidence type="ECO:0000313" key="1">
    <source>
        <dbReference type="EMBL" id="MEN5378768.1"/>
    </source>
</evidence>
<dbReference type="SUPFAM" id="SSF47413">
    <property type="entry name" value="lambda repressor-like DNA-binding domains"/>
    <property type="match status" value="1"/>
</dbReference>
<organism evidence="1 2">
    <name type="scientific">Sphingobacterium kitahiroshimense</name>
    <dbReference type="NCBI Taxonomy" id="470446"/>
    <lineage>
        <taxon>Bacteria</taxon>
        <taxon>Pseudomonadati</taxon>
        <taxon>Bacteroidota</taxon>
        <taxon>Sphingobacteriia</taxon>
        <taxon>Sphingobacteriales</taxon>
        <taxon>Sphingobacteriaceae</taxon>
        <taxon>Sphingobacterium</taxon>
    </lineage>
</organism>
<accession>A0ABV0BXQ1</accession>
<protein>
    <recommendedName>
        <fullName evidence="3">HTH cro/C1-type domain-containing protein</fullName>
    </recommendedName>
</protein>